<protein>
    <submittedName>
        <fullName evidence="1">Uncharacterized protein</fullName>
    </submittedName>
</protein>
<keyword evidence="2" id="KW-1185">Reference proteome</keyword>
<organism evidence="1 2">
    <name type="scientific">Caerostris extrusa</name>
    <name type="common">Bark spider</name>
    <name type="synonym">Caerostris bankana</name>
    <dbReference type="NCBI Taxonomy" id="172846"/>
    <lineage>
        <taxon>Eukaryota</taxon>
        <taxon>Metazoa</taxon>
        <taxon>Ecdysozoa</taxon>
        <taxon>Arthropoda</taxon>
        <taxon>Chelicerata</taxon>
        <taxon>Arachnida</taxon>
        <taxon>Araneae</taxon>
        <taxon>Araneomorphae</taxon>
        <taxon>Entelegynae</taxon>
        <taxon>Araneoidea</taxon>
        <taxon>Araneidae</taxon>
        <taxon>Caerostris</taxon>
    </lineage>
</organism>
<dbReference type="AlphaFoldDB" id="A0AAV4T1Q9"/>
<evidence type="ECO:0000313" key="2">
    <source>
        <dbReference type="Proteomes" id="UP001054945"/>
    </source>
</evidence>
<dbReference type="Proteomes" id="UP001054945">
    <property type="component" value="Unassembled WGS sequence"/>
</dbReference>
<reference evidence="1 2" key="1">
    <citation type="submission" date="2021-06" db="EMBL/GenBank/DDBJ databases">
        <title>Caerostris extrusa draft genome.</title>
        <authorList>
            <person name="Kono N."/>
            <person name="Arakawa K."/>
        </authorList>
    </citation>
    <scope>NUCLEOTIDE SEQUENCE [LARGE SCALE GENOMIC DNA]</scope>
</reference>
<name>A0AAV4T1Q9_CAEEX</name>
<sequence length="241" mass="27713">MQKLNFTDEVNRVVHLGCSFYNPLEVSGIQNKRWGGVNKQRMHKYFGRLLLLFEKILCVLFVAESLSVLLSSVTWETRAEKSSMETRSLNKEMNCLCLTICKLHLKRVMLKLPQQGKKFLGSTKAALSRAEKSSTETRSLNKARNCLCPTICKLHLKRVMLKVFLPQQGKKFLGSTRGALSRAEKKFPETRSLNKPRNCLCPTICKLHLKRVMLRGLSLQEGKKFWKYQGSTVSFDWNLLK</sequence>
<proteinExistence type="predicted"/>
<accession>A0AAV4T1Q9</accession>
<dbReference type="EMBL" id="BPLR01010549">
    <property type="protein sequence ID" value="GIY40039.1"/>
    <property type="molecule type" value="Genomic_DNA"/>
</dbReference>
<gene>
    <name evidence="1" type="ORF">CEXT_326891</name>
</gene>
<evidence type="ECO:0000313" key="1">
    <source>
        <dbReference type="EMBL" id="GIY40039.1"/>
    </source>
</evidence>
<comment type="caution">
    <text evidence="1">The sequence shown here is derived from an EMBL/GenBank/DDBJ whole genome shotgun (WGS) entry which is preliminary data.</text>
</comment>